<dbReference type="Proteomes" id="UP000008680">
    <property type="component" value="Chromosome"/>
</dbReference>
<protein>
    <submittedName>
        <fullName evidence="1">Transposase</fullName>
    </submittedName>
</protein>
<sequence length="36" mass="4419">MDDILTYPLAVFNKTKRIMKEKRLYNSLKMELMKKK</sequence>
<organism evidence="1 2">
    <name type="scientific">Methanobrevibacter ruminantium (strain ATCC 35063 / DSM 1093 / JCM 13430 / OCM 146 / M1)</name>
    <name type="common">Methanobacterium ruminantium</name>
    <dbReference type="NCBI Taxonomy" id="634498"/>
    <lineage>
        <taxon>Archaea</taxon>
        <taxon>Methanobacteriati</taxon>
        <taxon>Methanobacteriota</taxon>
        <taxon>Methanomada group</taxon>
        <taxon>Methanobacteria</taxon>
        <taxon>Methanobacteriales</taxon>
        <taxon>Methanobacteriaceae</taxon>
        <taxon>Methanobrevibacter</taxon>
    </lineage>
</organism>
<proteinExistence type="predicted"/>
<accession>D3E1R4</accession>
<dbReference type="eggNOG" id="arCOG04442">
    <property type="taxonomic scope" value="Archaea"/>
</dbReference>
<dbReference type="AlphaFoldDB" id="D3E1R4"/>
<keyword evidence="2" id="KW-1185">Reference proteome</keyword>
<dbReference type="STRING" id="634498.mru_0624"/>
<dbReference type="KEGG" id="mru:mru_0624"/>
<evidence type="ECO:0000313" key="1">
    <source>
        <dbReference type="EMBL" id="ADC46475.1"/>
    </source>
</evidence>
<gene>
    <name evidence="1" type="ordered locus">mru_0624</name>
</gene>
<dbReference type="EMBL" id="CP001719">
    <property type="protein sequence ID" value="ADC46475.1"/>
    <property type="molecule type" value="Genomic_DNA"/>
</dbReference>
<evidence type="ECO:0000313" key="2">
    <source>
        <dbReference type="Proteomes" id="UP000008680"/>
    </source>
</evidence>
<name>D3E1R4_METRM</name>
<dbReference type="HOGENOM" id="CLU_3353914_0_0_2"/>
<reference evidence="1 2" key="1">
    <citation type="journal article" date="2010" name="PLoS ONE">
        <title>The genome sequence of the rumen methanogen Methanobrevibacter ruminantium reveals new possibilities for controlling ruminant methane emissions.</title>
        <authorList>
            <person name="Leahy S.C."/>
            <person name="Kelly W.J."/>
            <person name="Altermann E."/>
            <person name="Ronimus R.S."/>
            <person name="Yeoman C.J."/>
            <person name="Pacheco D.M."/>
            <person name="Li D."/>
            <person name="Kong Z."/>
            <person name="McTavish S."/>
            <person name="Sang C."/>
            <person name="Lambie S.C."/>
            <person name="Janssen P.H."/>
            <person name="Dey D."/>
            <person name="Attwood G.T."/>
        </authorList>
    </citation>
    <scope>NUCLEOTIDE SEQUENCE [LARGE SCALE GENOMIC DNA]</scope>
    <source>
        <strain evidence="2">ATCC 35063 / DSM 1093 / JCM 13430 / OCM 146 / M1</strain>
    </source>
</reference>